<accession>A0ABD2P739</accession>
<name>A0ABD2P739_9CUCU</name>
<comment type="caution">
    <text evidence="1">The sequence shown here is derived from an EMBL/GenBank/DDBJ whole genome shotgun (WGS) entry which is preliminary data.</text>
</comment>
<dbReference type="InterPro" id="IPR028082">
    <property type="entry name" value="Peripla_BP_I"/>
</dbReference>
<proteinExistence type="predicted"/>
<feature type="non-terminal residue" evidence="1">
    <location>
        <position position="1"/>
    </location>
</feature>
<gene>
    <name evidence="1" type="ORF">HHI36_001264</name>
</gene>
<sequence>GSYWGDHNWETGDHQDSYARTAYESLLRVSLLQPTSDKFQDFAEQVKERAHSVYNYNISHREEVCLSNIKIFVSFEID</sequence>
<dbReference type="AlphaFoldDB" id="A0ABD2P739"/>
<reference evidence="1 2" key="1">
    <citation type="journal article" date="2021" name="BMC Biol.">
        <title>Horizontally acquired antibacterial genes associated with adaptive radiation of ladybird beetles.</title>
        <authorList>
            <person name="Li H.S."/>
            <person name="Tang X.F."/>
            <person name="Huang Y.H."/>
            <person name="Xu Z.Y."/>
            <person name="Chen M.L."/>
            <person name="Du X.Y."/>
            <person name="Qiu B.Y."/>
            <person name="Chen P.T."/>
            <person name="Zhang W."/>
            <person name="Slipinski A."/>
            <person name="Escalona H.E."/>
            <person name="Waterhouse R.M."/>
            <person name="Zwick A."/>
            <person name="Pang H."/>
        </authorList>
    </citation>
    <scope>NUCLEOTIDE SEQUENCE [LARGE SCALE GENOMIC DNA]</scope>
    <source>
        <strain evidence="1">SYSU2018</strain>
    </source>
</reference>
<protein>
    <submittedName>
        <fullName evidence="1">Uncharacterized protein</fullName>
    </submittedName>
</protein>
<dbReference type="Gene3D" id="3.40.50.2300">
    <property type="match status" value="1"/>
</dbReference>
<feature type="non-terminal residue" evidence="1">
    <location>
        <position position="78"/>
    </location>
</feature>
<organism evidence="1 2">
    <name type="scientific">Cryptolaemus montrouzieri</name>
    <dbReference type="NCBI Taxonomy" id="559131"/>
    <lineage>
        <taxon>Eukaryota</taxon>
        <taxon>Metazoa</taxon>
        <taxon>Ecdysozoa</taxon>
        <taxon>Arthropoda</taxon>
        <taxon>Hexapoda</taxon>
        <taxon>Insecta</taxon>
        <taxon>Pterygota</taxon>
        <taxon>Neoptera</taxon>
        <taxon>Endopterygota</taxon>
        <taxon>Coleoptera</taxon>
        <taxon>Polyphaga</taxon>
        <taxon>Cucujiformia</taxon>
        <taxon>Coccinelloidea</taxon>
        <taxon>Coccinellidae</taxon>
        <taxon>Scymninae</taxon>
        <taxon>Scymnini</taxon>
        <taxon>Cryptolaemus</taxon>
    </lineage>
</organism>
<dbReference type="EMBL" id="JABFTP020000185">
    <property type="protein sequence ID" value="KAL3286769.1"/>
    <property type="molecule type" value="Genomic_DNA"/>
</dbReference>
<dbReference type="SUPFAM" id="SSF53822">
    <property type="entry name" value="Periplasmic binding protein-like I"/>
    <property type="match status" value="1"/>
</dbReference>
<keyword evidence="2" id="KW-1185">Reference proteome</keyword>
<evidence type="ECO:0000313" key="1">
    <source>
        <dbReference type="EMBL" id="KAL3286769.1"/>
    </source>
</evidence>
<evidence type="ECO:0000313" key="2">
    <source>
        <dbReference type="Proteomes" id="UP001516400"/>
    </source>
</evidence>
<dbReference type="Proteomes" id="UP001516400">
    <property type="component" value="Unassembled WGS sequence"/>
</dbReference>